<sequence>MASSPDSAVSCWGSVGEMNDSMNSVRNLIVGALFSLVSLTAQAETSPNVETGMQLFRTAGGYGCVACHGQFANGAGNVGGNIRGKTLNDIDDSLANEPTMQLLASTLSNGDRENLAAYLEALGRITLVEWTIEETATSSTVTIEANSPAQLVVFNKLFEPVELSLLQLTSEKTVQLNPYETKAIDWTPSKGVITLNYNQSHLTIDVK</sequence>
<comment type="caution">
    <text evidence="6">The sequence shown here is derived from an EMBL/GenBank/DDBJ whole genome shotgun (WGS) entry which is preliminary data.</text>
</comment>
<dbReference type="PROSITE" id="PS51007">
    <property type="entry name" value="CYTC"/>
    <property type="match status" value="1"/>
</dbReference>
<accession>A0ABX4WAJ4</accession>
<name>A0ABX4WAJ4_VIBDI</name>
<evidence type="ECO:0000256" key="1">
    <source>
        <dbReference type="ARBA" id="ARBA00022617"/>
    </source>
</evidence>
<evidence type="ECO:0000256" key="2">
    <source>
        <dbReference type="ARBA" id="ARBA00022723"/>
    </source>
</evidence>
<evidence type="ECO:0000313" key="7">
    <source>
        <dbReference type="Proteomes" id="UP000236547"/>
    </source>
</evidence>
<evidence type="ECO:0000313" key="6">
    <source>
        <dbReference type="EMBL" id="PNI00833.1"/>
    </source>
</evidence>
<evidence type="ECO:0000259" key="5">
    <source>
        <dbReference type="PROSITE" id="PS51007"/>
    </source>
</evidence>
<gene>
    <name evidence="6" type="ORF">C1O25_10520</name>
</gene>
<dbReference type="InterPro" id="IPR036909">
    <property type="entry name" value="Cyt_c-like_dom_sf"/>
</dbReference>
<keyword evidence="3 4" id="KW-0408">Iron</keyword>
<keyword evidence="7" id="KW-1185">Reference proteome</keyword>
<evidence type="ECO:0000256" key="3">
    <source>
        <dbReference type="ARBA" id="ARBA00023004"/>
    </source>
</evidence>
<dbReference type="Gene3D" id="1.10.760.10">
    <property type="entry name" value="Cytochrome c-like domain"/>
    <property type="match status" value="1"/>
</dbReference>
<reference evidence="6 7" key="1">
    <citation type="submission" date="2018-01" db="EMBL/GenBank/DDBJ databases">
        <title>Draft genome sequences of six Vibrio diazotrophicus strains isolated from deep-sea sediments of the Baltic Sea.</title>
        <authorList>
            <person name="Castillo D."/>
            <person name="Vandieken V."/>
            <person name="Chiang O."/>
            <person name="Middelboe M."/>
        </authorList>
    </citation>
    <scope>NUCLEOTIDE SEQUENCE [LARGE SCALE GENOMIC DNA]</scope>
    <source>
        <strain evidence="6 7">65.10M</strain>
    </source>
</reference>
<dbReference type="Proteomes" id="UP000236547">
    <property type="component" value="Unassembled WGS sequence"/>
</dbReference>
<keyword evidence="1 4" id="KW-0349">Heme</keyword>
<dbReference type="EMBL" id="POSM01000012">
    <property type="protein sequence ID" value="PNI00833.1"/>
    <property type="molecule type" value="Genomic_DNA"/>
</dbReference>
<feature type="domain" description="Cytochrome c" evidence="5">
    <location>
        <begin position="47"/>
        <end position="123"/>
    </location>
</feature>
<keyword evidence="2 4" id="KW-0479">Metal-binding</keyword>
<proteinExistence type="predicted"/>
<dbReference type="InterPro" id="IPR009056">
    <property type="entry name" value="Cyt_c-like_dom"/>
</dbReference>
<evidence type="ECO:0000256" key="4">
    <source>
        <dbReference type="PROSITE-ProRule" id="PRU00433"/>
    </source>
</evidence>
<protein>
    <recommendedName>
        <fullName evidence="5">Cytochrome c domain-containing protein</fullName>
    </recommendedName>
</protein>
<organism evidence="6 7">
    <name type="scientific">Vibrio diazotrophicus</name>
    <dbReference type="NCBI Taxonomy" id="685"/>
    <lineage>
        <taxon>Bacteria</taxon>
        <taxon>Pseudomonadati</taxon>
        <taxon>Pseudomonadota</taxon>
        <taxon>Gammaproteobacteria</taxon>
        <taxon>Vibrionales</taxon>
        <taxon>Vibrionaceae</taxon>
        <taxon>Vibrio</taxon>
    </lineage>
</organism>
<dbReference type="SUPFAM" id="SSF46626">
    <property type="entry name" value="Cytochrome c"/>
    <property type="match status" value="1"/>
</dbReference>